<dbReference type="EMBL" id="LJGU01000089">
    <property type="protein sequence ID" value="OEV06035.1"/>
    <property type="molecule type" value="Genomic_DNA"/>
</dbReference>
<dbReference type="OrthoDB" id="5198211at2"/>
<keyword evidence="3" id="KW-1185">Reference proteome</keyword>
<evidence type="ECO:0000313" key="2">
    <source>
        <dbReference type="EMBL" id="OEV06035.1"/>
    </source>
</evidence>
<feature type="chain" id="PRO_5009196731" evidence="1">
    <location>
        <begin position="25"/>
        <end position="130"/>
    </location>
</feature>
<comment type="caution">
    <text evidence="2">The sequence shown here is derived from an EMBL/GenBank/DDBJ whole genome shotgun (WGS) entry which is preliminary data.</text>
</comment>
<dbReference type="AlphaFoldDB" id="A0A1E7KQ23"/>
<reference evidence="2 3" key="1">
    <citation type="journal article" date="2016" name="Front. Microbiol.">
        <title>Comparative Genomics Analysis of Streptomyces Species Reveals Their Adaptation to the Marine Environment and Their Diversity at the Genomic Level.</title>
        <authorList>
            <person name="Tian X."/>
            <person name="Zhang Z."/>
            <person name="Yang T."/>
            <person name="Chen M."/>
            <person name="Li J."/>
            <person name="Chen F."/>
            <person name="Yang J."/>
            <person name="Li W."/>
            <person name="Zhang B."/>
            <person name="Zhang Z."/>
            <person name="Wu J."/>
            <person name="Zhang C."/>
            <person name="Long L."/>
            <person name="Xiao J."/>
        </authorList>
    </citation>
    <scope>NUCLEOTIDE SEQUENCE [LARGE SCALE GENOMIC DNA]</scope>
    <source>
        <strain evidence="2 3">SCSIO 02100</strain>
    </source>
</reference>
<name>A0A1E7KQ23_9ACTN</name>
<protein>
    <submittedName>
        <fullName evidence="2">Uncharacterized protein</fullName>
    </submittedName>
</protein>
<organism evidence="2 3">
    <name type="scientific">Streptomyces oceani</name>
    <dbReference type="NCBI Taxonomy" id="1075402"/>
    <lineage>
        <taxon>Bacteria</taxon>
        <taxon>Bacillati</taxon>
        <taxon>Actinomycetota</taxon>
        <taxon>Actinomycetes</taxon>
        <taxon>Kitasatosporales</taxon>
        <taxon>Streptomycetaceae</taxon>
        <taxon>Streptomyces</taxon>
    </lineage>
</organism>
<sequence>MKRVMASTGALAVLVTGMVTFAPAASANSVHLRFNGMHDGKVEGWWHDKTDRLCVKIPGKRNKHYKAVAVIYPTSAGPGKKMFKISDRGGGGRSCTKNLSIREDAEYVFELEEWAGGAHPTNGRNRVFHT</sequence>
<accession>A0A1E7KQ23</accession>
<dbReference type="Proteomes" id="UP000176101">
    <property type="component" value="Unassembled WGS sequence"/>
</dbReference>
<proteinExistence type="predicted"/>
<gene>
    <name evidence="2" type="ORF">AN216_00760</name>
</gene>
<keyword evidence="1" id="KW-0732">Signal</keyword>
<evidence type="ECO:0000313" key="3">
    <source>
        <dbReference type="Proteomes" id="UP000176101"/>
    </source>
</evidence>
<feature type="signal peptide" evidence="1">
    <location>
        <begin position="1"/>
        <end position="24"/>
    </location>
</feature>
<evidence type="ECO:0000256" key="1">
    <source>
        <dbReference type="SAM" id="SignalP"/>
    </source>
</evidence>